<evidence type="ECO:0000313" key="4">
    <source>
        <dbReference type="Proteomes" id="UP000663860"/>
    </source>
</evidence>
<gene>
    <name evidence="3" type="ORF">IZO911_LOCUS37600</name>
</gene>
<sequence length="542" mass="62498">MAHSNLPAHLFKSFHLPNPNSYNVYLVGSRLWGTNTDKSDWDVLIVGDVSSEQLSSLHKSQYDIKLLDRQEFIKRAKQGSVIEVICALMRKEDMLQCAFDIGNLSVDSDAIKIWLQERQVKDLAKAEKFWQKGNRQSGWKILRHILHSRALYNHLADILREKQTNYCSKITVYLKATCSVFAMILIIGSRLWGTNTDKSDWDVLIVGDVSSEQLSSLHKSQYDIKLLDRQEFIARAKQGSIIEVICAVMRKEDMLQCAFNIGDLSVDPDAIKIWLQERQVKDLAKAEKFWQKGNRQSGWKILRHILHSRALYNHLADVLREQQTNYCSKITVYLKATCSVFAMILISTILWIIGCEILWHGTWRIEDIYQAKKQFYIYKIIILTIFLGFGIIMVIISASLVLFGIPFTVFHIDHLFNRRRIKVSNTPTIENNKLQNQNSKQAFIWAISIFVLVIIGLGIGGIGCEVVHWSGLKFRALFKNNVESDKIHFYLKQSLFLAIMFAGLLLSFIGLLLAPFMLAFAGVVSFDKKRSSYRFRSRRHRR</sequence>
<comment type="caution">
    <text evidence="3">The sequence shown here is derived from an EMBL/GenBank/DDBJ whole genome shotgun (WGS) entry which is preliminary data.</text>
</comment>
<feature type="transmembrane region" description="Helical" evidence="1">
    <location>
        <begin position="338"/>
        <end position="360"/>
    </location>
</feature>
<name>A0A815IBN1_9BILA</name>
<feature type="transmembrane region" description="Helical" evidence="1">
    <location>
        <begin position="380"/>
        <end position="410"/>
    </location>
</feature>
<dbReference type="Gene3D" id="3.30.460.10">
    <property type="entry name" value="Beta Polymerase, domain 2"/>
    <property type="match status" value="2"/>
</dbReference>
<keyword evidence="1" id="KW-0812">Transmembrane</keyword>
<dbReference type="SUPFAM" id="SSF81301">
    <property type="entry name" value="Nucleotidyltransferase"/>
    <property type="match status" value="2"/>
</dbReference>
<feature type="transmembrane region" description="Helical" evidence="1">
    <location>
        <begin position="495"/>
        <end position="526"/>
    </location>
</feature>
<accession>A0A815IBN1</accession>
<protein>
    <recommendedName>
        <fullName evidence="2">Polymerase nucleotidyl transferase domain-containing protein</fullName>
    </recommendedName>
</protein>
<dbReference type="GO" id="GO:0016779">
    <property type="term" value="F:nucleotidyltransferase activity"/>
    <property type="evidence" value="ECO:0007669"/>
    <property type="project" value="InterPro"/>
</dbReference>
<feature type="domain" description="Polymerase nucleotidyl transferase" evidence="2">
    <location>
        <begin position="21"/>
        <end position="87"/>
    </location>
</feature>
<dbReference type="PANTHER" id="PTHR43449:SF3">
    <property type="entry name" value="POLYMERASE NUCLEOTIDYL TRANSFERASE DOMAIN-CONTAINING PROTEIN"/>
    <property type="match status" value="1"/>
</dbReference>
<dbReference type="PANTHER" id="PTHR43449">
    <property type="entry name" value="NUCLEOTIDYLTRANSFERASE"/>
    <property type="match status" value="1"/>
</dbReference>
<dbReference type="InterPro" id="IPR043519">
    <property type="entry name" value="NT_sf"/>
</dbReference>
<dbReference type="Pfam" id="PF01909">
    <property type="entry name" value="NTP_transf_2"/>
    <property type="match status" value="1"/>
</dbReference>
<dbReference type="CDD" id="cd05403">
    <property type="entry name" value="NT_KNTase_like"/>
    <property type="match status" value="1"/>
</dbReference>
<evidence type="ECO:0000313" key="3">
    <source>
        <dbReference type="EMBL" id="CAF1366195.1"/>
    </source>
</evidence>
<evidence type="ECO:0000259" key="2">
    <source>
        <dbReference type="Pfam" id="PF01909"/>
    </source>
</evidence>
<proteinExistence type="predicted"/>
<feature type="transmembrane region" description="Helical" evidence="1">
    <location>
        <begin position="442"/>
        <end position="463"/>
    </location>
</feature>
<dbReference type="EMBL" id="CAJNOE010000963">
    <property type="protein sequence ID" value="CAF1366195.1"/>
    <property type="molecule type" value="Genomic_DNA"/>
</dbReference>
<keyword evidence="1" id="KW-1133">Transmembrane helix</keyword>
<organism evidence="3 4">
    <name type="scientific">Adineta steineri</name>
    <dbReference type="NCBI Taxonomy" id="433720"/>
    <lineage>
        <taxon>Eukaryota</taxon>
        <taxon>Metazoa</taxon>
        <taxon>Spiralia</taxon>
        <taxon>Gnathifera</taxon>
        <taxon>Rotifera</taxon>
        <taxon>Eurotatoria</taxon>
        <taxon>Bdelloidea</taxon>
        <taxon>Adinetida</taxon>
        <taxon>Adinetidae</taxon>
        <taxon>Adineta</taxon>
    </lineage>
</organism>
<keyword evidence="1" id="KW-0472">Membrane</keyword>
<dbReference type="Proteomes" id="UP000663860">
    <property type="component" value="Unassembled WGS sequence"/>
</dbReference>
<dbReference type="AlphaFoldDB" id="A0A815IBN1"/>
<feature type="transmembrane region" description="Helical" evidence="1">
    <location>
        <begin position="172"/>
        <end position="192"/>
    </location>
</feature>
<reference evidence="3" key="1">
    <citation type="submission" date="2021-02" db="EMBL/GenBank/DDBJ databases">
        <authorList>
            <person name="Nowell W R."/>
        </authorList>
    </citation>
    <scope>NUCLEOTIDE SEQUENCE</scope>
</reference>
<evidence type="ECO:0000256" key="1">
    <source>
        <dbReference type="SAM" id="Phobius"/>
    </source>
</evidence>
<dbReference type="InterPro" id="IPR002934">
    <property type="entry name" value="Polymerase_NTP_transf_dom"/>
</dbReference>